<name>A0A7G1IME9_MYCKA</name>
<evidence type="ECO:0000313" key="3">
    <source>
        <dbReference type="Proteomes" id="UP000516380"/>
    </source>
</evidence>
<proteinExistence type="predicted"/>
<dbReference type="Pfam" id="PF08237">
    <property type="entry name" value="PE-PPE"/>
    <property type="match status" value="1"/>
</dbReference>
<protein>
    <recommendedName>
        <fullName evidence="1">PE-PPE domain-containing protein</fullName>
    </recommendedName>
</protein>
<dbReference type="AlphaFoldDB" id="A0A7G1IME9"/>
<evidence type="ECO:0000313" key="2">
    <source>
        <dbReference type="EMBL" id="BCI92060.1"/>
    </source>
</evidence>
<accession>A0A7G1IME9</accession>
<keyword evidence="3" id="KW-1185">Reference proteome</keyword>
<reference evidence="2 3" key="1">
    <citation type="submission" date="2020-07" db="EMBL/GenBank/DDBJ databases">
        <title>Mycobacterium kansasii (former subtype) with zoonotic potential isolated from diseased indoor pet cat, Japan.</title>
        <authorList>
            <person name="Fukano H."/>
            <person name="Terazono T."/>
            <person name="Hoshino Y."/>
        </authorList>
    </citation>
    <scope>NUCLEOTIDE SEQUENCE [LARGE SCALE GENOMIC DNA]</scope>
    <source>
        <strain evidence="2 3">Kuro-I</strain>
    </source>
</reference>
<sequence length="132" mass="13848">MFLTQDLPLLQPLRDIPFIGPPLANLIQPDLRVLVDLGYGYGYADVPTPASLFAPVNPFTVISHLATGAVQGPQAALVDIGVLPQSSLPDTYPYVPSANPGLVFNFGQSSVTELSLLSGALGSIARLIPPVI</sequence>
<dbReference type="EMBL" id="AP023343">
    <property type="protein sequence ID" value="BCI92060.1"/>
    <property type="molecule type" value="Genomic_DNA"/>
</dbReference>
<dbReference type="InterPro" id="IPR013228">
    <property type="entry name" value="PE-PPE_C"/>
</dbReference>
<organism evidence="2 3">
    <name type="scientific">Mycobacterium kansasii</name>
    <dbReference type="NCBI Taxonomy" id="1768"/>
    <lineage>
        <taxon>Bacteria</taxon>
        <taxon>Bacillati</taxon>
        <taxon>Actinomycetota</taxon>
        <taxon>Actinomycetes</taxon>
        <taxon>Mycobacteriales</taxon>
        <taxon>Mycobacteriaceae</taxon>
        <taxon>Mycobacterium</taxon>
    </lineage>
</organism>
<evidence type="ECO:0000259" key="1">
    <source>
        <dbReference type="Pfam" id="PF08237"/>
    </source>
</evidence>
<feature type="domain" description="PE-PPE" evidence="1">
    <location>
        <begin position="1"/>
        <end position="39"/>
    </location>
</feature>
<gene>
    <name evidence="2" type="ORF">NIIDMKKI_72660</name>
</gene>
<dbReference type="Proteomes" id="UP000516380">
    <property type="component" value="Chromosome"/>
</dbReference>